<reference evidence="2" key="1">
    <citation type="submission" date="2022-11" db="EMBL/GenBank/DDBJ databases">
        <title>The characterization of three novel Bacteroidetes species and genomic analysis of their roles in tidal elemental geochemical cycles.</title>
        <authorList>
            <person name="Ma K.-J."/>
        </authorList>
    </citation>
    <scope>NUCLEOTIDE SEQUENCE</scope>
    <source>
        <strain evidence="2">M415</strain>
    </source>
</reference>
<evidence type="ECO:0000259" key="1">
    <source>
        <dbReference type="Pfam" id="PF14129"/>
    </source>
</evidence>
<comment type="caution">
    <text evidence="2">The sequence shown here is derived from an EMBL/GenBank/DDBJ whole genome shotgun (WGS) entry which is preliminary data.</text>
</comment>
<accession>A0AAE3MII8</accession>
<dbReference type="InterPro" id="IPR025381">
    <property type="entry name" value="DUF4296"/>
</dbReference>
<evidence type="ECO:0000313" key="2">
    <source>
        <dbReference type="EMBL" id="MCX2718218.1"/>
    </source>
</evidence>
<organism evidence="2 3">
    <name type="scientific">Lentiprolixibacter aurantiacus</name>
    <dbReference type="NCBI Taxonomy" id="2993939"/>
    <lineage>
        <taxon>Bacteria</taxon>
        <taxon>Pseudomonadati</taxon>
        <taxon>Bacteroidota</taxon>
        <taxon>Flavobacteriia</taxon>
        <taxon>Flavobacteriales</taxon>
        <taxon>Flavobacteriaceae</taxon>
        <taxon>Lentiprolixibacter</taxon>
    </lineage>
</organism>
<dbReference type="RefSeq" id="WP_266010212.1">
    <property type="nucleotide sequence ID" value="NZ_JAPFQP010000001.1"/>
</dbReference>
<dbReference type="Pfam" id="PF14129">
    <property type="entry name" value="DUF4296"/>
    <property type="match status" value="1"/>
</dbReference>
<feature type="domain" description="DUF4296" evidence="1">
    <location>
        <begin position="25"/>
        <end position="106"/>
    </location>
</feature>
<gene>
    <name evidence="2" type="ORF">OO016_01270</name>
</gene>
<protein>
    <submittedName>
        <fullName evidence="2">DUF4296 domain-containing protein</fullName>
    </submittedName>
</protein>
<name>A0AAE3MII8_9FLAO</name>
<dbReference type="PROSITE" id="PS51257">
    <property type="entry name" value="PROKAR_LIPOPROTEIN"/>
    <property type="match status" value="1"/>
</dbReference>
<proteinExistence type="predicted"/>
<dbReference type="Proteomes" id="UP001207116">
    <property type="component" value="Unassembled WGS sequence"/>
</dbReference>
<keyword evidence="3" id="KW-1185">Reference proteome</keyword>
<dbReference type="AlphaFoldDB" id="A0AAE3MII8"/>
<evidence type="ECO:0000313" key="3">
    <source>
        <dbReference type="Proteomes" id="UP001207116"/>
    </source>
</evidence>
<dbReference type="EMBL" id="JAPFQP010000001">
    <property type="protein sequence ID" value="MCX2718218.1"/>
    <property type="molecule type" value="Genomic_DNA"/>
</dbReference>
<sequence length="136" mass="15868">MKKFRYLVVFLILFGACNEKVIEKPEDLIAREKMVDILFDLALINAGKAIDPNVMEENQIEPMSYVYARHGIDSAQFVKSDLYYAAIPSEYEVIYTLLEERLEAERLRLDEERVQKAKIDTTGYDVPEKVRKDIME</sequence>